<protein>
    <submittedName>
        <fullName evidence="1">Acetylornithine deacetylase</fullName>
    </submittedName>
</protein>
<dbReference type="Gene3D" id="3.40.630.10">
    <property type="entry name" value="Zn peptidases"/>
    <property type="match status" value="2"/>
</dbReference>
<accession>A0A0B5ERR8</accession>
<dbReference type="AlphaFoldDB" id="A0A0B5ERR8"/>
<dbReference type="GO" id="GO:0016787">
    <property type="term" value="F:hydrolase activity"/>
    <property type="evidence" value="ECO:0007669"/>
    <property type="project" value="InterPro"/>
</dbReference>
<dbReference type="PANTHER" id="PTHR43808">
    <property type="entry name" value="ACETYLORNITHINE DEACETYLASE"/>
    <property type="match status" value="1"/>
</dbReference>
<dbReference type="EMBL" id="CP010519">
    <property type="protein sequence ID" value="AJE81456.1"/>
    <property type="molecule type" value="Genomic_DNA"/>
</dbReference>
<sequence>MSRTSDLPATGLTPALLGEADRELLLRLLALRTAGPLETGGREPVELWEAQRVYAEAAARLGFRVVHHAAAGPEALTGDQVPLVVREAVRTMPGFLDSQPNMVLRLGPDALPPEATVMFNVHLDTVAGGGPPSFDGGRFHGRGAIDAKGPAVALLAGLRAALESVPGLGTEVAVLIQLVSGEEGGAMGVFGTKVLAEQGYLGRLNVFCEPTGCRVLPRATASMTARLRVEGRDGIDDAPGAGHNATVLLGFLAQHLATVLPPQATDGQVCVAGLHTGDLHNKVYGTGRLLLNLSYGSPAGGEAMERALAEAVRTGLEEFHSRFAGQPLLALTAREAAAITTLEWLKRGLPALGGEDTWAEKLLLDRAGLDPWPPEEPAFTCDAIWLAEVPGTSTVVFGPGDLGANQAHAEGEFADLAELDRYAAALTRLLTTFARNRLDQGN</sequence>
<dbReference type="Proteomes" id="UP000031523">
    <property type="component" value="Chromosome"/>
</dbReference>
<dbReference type="InterPro" id="IPR002933">
    <property type="entry name" value="Peptidase_M20"/>
</dbReference>
<dbReference type="Pfam" id="PF01546">
    <property type="entry name" value="Peptidase_M20"/>
    <property type="match status" value="1"/>
</dbReference>
<keyword evidence="2" id="KW-1185">Reference proteome</keyword>
<name>A0A0B5ERR8_STRA4</name>
<organism evidence="1 2">
    <name type="scientific">Streptomyces albus (strain ATCC 21838 / DSM 41398 / FERM P-419 / JCM 4703 / NBRC 107858)</name>
    <dbReference type="NCBI Taxonomy" id="1081613"/>
    <lineage>
        <taxon>Bacteria</taxon>
        <taxon>Bacillati</taxon>
        <taxon>Actinomycetota</taxon>
        <taxon>Actinomycetes</taxon>
        <taxon>Kitasatosporales</taxon>
        <taxon>Streptomycetaceae</taxon>
        <taxon>Streptomyces</taxon>
    </lineage>
</organism>
<proteinExistence type="predicted"/>
<evidence type="ECO:0000313" key="1">
    <source>
        <dbReference type="EMBL" id="AJE81456.1"/>
    </source>
</evidence>
<dbReference type="InterPro" id="IPR050072">
    <property type="entry name" value="Peptidase_M20A"/>
</dbReference>
<gene>
    <name evidence="1" type="ORF">SLNWT_1080</name>
</gene>
<evidence type="ECO:0000313" key="2">
    <source>
        <dbReference type="Proteomes" id="UP000031523"/>
    </source>
</evidence>
<dbReference type="SUPFAM" id="SSF53187">
    <property type="entry name" value="Zn-dependent exopeptidases"/>
    <property type="match status" value="1"/>
</dbReference>
<reference evidence="1 2" key="1">
    <citation type="submission" date="2015-01" db="EMBL/GenBank/DDBJ databases">
        <title>Enhanced salinomycin production by adjusting the supply of polyketide extender units in Streptomyce albus DSM 41398.</title>
        <authorList>
            <person name="Lu C."/>
        </authorList>
    </citation>
    <scope>NUCLEOTIDE SEQUENCE [LARGE SCALE GENOMIC DNA]</scope>
    <source>
        <strain evidence="2">ATCC 21838 / DSM 41398 / FERM P-419 / JCM 4703 / NBRC 107858</strain>
    </source>
</reference>
<dbReference type="KEGG" id="sals:SLNWT_1080"/>